<dbReference type="Proteomes" id="UP000005777">
    <property type="component" value="Unassembled WGS sequence"/>
</dbReference>
<comment type="caution">
    <text evidence="2">The sequence shown here is derived from an EMBL/GenBank/DDBJ whole genome shotgun (WGS) entry which is preliminary data.</text>
</comment>
<reference evidence="2 3" key="1">
    <citation type="submission" date="2012-01" db="EMBL/GenBank/DDBJ databases">
        <title>The Genome Sequence of Scardovia inopinata F0304.</title>
        <authorList>
            <consortium name="The Broad Institute Genome Sequencing Platform"/>
            <person name="Earl A."/>
            <person name="Ward D."/>
            <person name="Feldgarden M."/>
            <person name="Gevers D."/>
            <person name="Izard J."/>
            <person name="Baranova O.V."/>
            <person name="Blanton J.M."/>
            <person name="Tanner A.C."/>
            <person name="Dewhirst F.E."/>
            <person name="Young S.K."/>
            <person name="Zeng Q."/>
            <person name="Gargeya S."/>
            <person name="Fitzgerald M."/>
            <person name="Haas B."/>
            <person name="Abouelleil A."/>
            <person name="Alvarado L."/>
            <person name="Arachchi H.M."/>
            <person name="Berlin A."/>
            <person name="Chapman S.B."/>
            <person name="Gearin G."/>
            <person name="Goldberg J."/>
            <person name="Griggs A."/>
            <person name="Gujja S."/>
            <person name="Hansen M."/>
            <person name="Heiman D."/>
            <person name="Howarth C."/>
            <person name="Larimer J."/>
            <person name="Lui A."/>
            <person name="MacDonald P.J."/>
            <person name="McCowen C."/>
            <person name="Montmayeur A."/>
            <person name="Murphy C."/>
            <person name="Neiman D."/>
            <person name="Pearson M."/>
            <person name="Priest M."/>
            <person name="Roberts A."/>
            <person name="Saif S."/>
            <person name="Shea T."/>
            <person name="Sisk P."/>
            <person name="Stolte C."/>
            <person name="Sykes S."/>
            <person name="Wortman J."/>
            <person name="Nusbaum C."/>
            <person name="Birren B."/>
        </authorList>
    </citation>
    <scope>NUCLEOTIDE SEQUENCE [LARGE SCALE GENOMIC DNA]</scope>
    <source>
        <strain evidence="2 3">F0304</strain>
    </source>
</reference>
<evidence type="ECO:0000313" key="2">
    <source>
        <dbReference type="EMBL" id="EFG26405.1"/>
    </source>
</evidence>
<feature type="transmembrane region" description="Helical" evidence="1">
    <location>
        <begin position="205"/>
        <end position="227"/>
    </location>
</feature>
<keyword evidence="3" id="KW-1185">Reference proteome</keyword>
<dbReference type="EMBL" id="ADCX01000001">
    <property type="protein sequence ID" value="EFG26405.1"/>
    <property type="molecule type" value="Genomic_DNA"/>
</dbReference>
<evidence type="ECO:0008006" key="4">
    <source>
        <dbReference type="Google" id="ProtNLM"/>
    </source>
</evidence>
<gene>
    <name evidence="2" type="ORF">HMPREF9020_00024</name>
</gene>
<evidence type="ECO:0000313" key="3">
    <source>
        <dbReference type="Proteomes" id="UP000005777"/>
    </source>
</evidence>
<dbReference type="eggNOG" id="ENOG5031SPT">
    <property type="taxonomic scope" value="Bacteria"/>
</dbReference>
<organism evidence="2 3">
    <name type="scientific">Scardovia inopinata F0304</name>
    <dbReference type="NCBI Taxonomy" id="641146"/>
    <lineage>
        <taxon>Bacteria</taxon>
        <taxon>Bacillati</taxon>
        <taxon>Actinomycetota</taxon>
        <taxon>Actinomycetes</taxon>
        <taxon>Bifidobacteriales</taxon>
        <taxon>Bifidobacteriaceae</taxon>
        <taxon>Scardovia</taxon>
    </lineage>
</organism>
<dbReference type="RefSeq" id="WP_006292352.1">
    <property type="nucleotide sequence ID" value="NZ_GG770225.1"/>
</dbReference>
<keyword evidence="1" id="KW-0472">Membrane</keyword>
<keyword evidence="1" id="KW-0812">Transmembrane</keyword>
<evidence type="ECO:0000256" key="1">
    <source>
        <dbReference type="SAM" id="Phobius"/>
    </source>
</evidence>
<name>W5IHD9_SCAIO</name>
<dbReference type="HOGENOM" id="CLU_657033_0_0_11"/>
<feature type="transmembrane region" description="Helical" evidence="1">
    <location>
        <begin position="69"/>
        <end position="90"/>
    </location>
</feature>
<keyword evidence="1" id="KW-1133">Transmembrane helix</keyword>
<feature type="transmembrane region" description="Helical" evidence="1">
    <location>
        <begin position="39"/>
        <end position="63"/>
    </location>
</feature>
<accession>W5IHD9</accession>
<sequence>MKDMNNQASPYSEVPAAYMLPIDTSIESHKRLYSRSIRWNLFLVVGFFSAIFLVYGLLFSLVPTGNSEFFWAATSYILTALMLLIPYLLVRRALTLFKNNKLGRSLSCLILFADGFVIKTGDNNSLINIPAERKDEFIFSVQRLKIPYQLLYSVVESKDSFDIFLNRTEAVVIRKQDCSIQEIQFLAAITDRFGLKKIEYDTNRAYKWLGTVIGIVLGLLACFAMMLSSGMIRYGSGQGSSHSASGISKSVSHPSDQRLVKIVYDKDYVKRSGLSPQQFAKTTRTLMKVRVKKAYAAKDGSVVQVMTESQRKKIIYEFKDFFHTLDAPLHRDSKEYRYVISGDYGHLDVWMDEKVSMDAYGLTVSSIPSCCGYLYYLEGHKGPWDMRIRIYNCHSGKLKLSFSYWKQPHVVWPLKVLK</sequence>
<protein>
    <recommendedName>
        <fullName evidence="4">YcxB-like protein domain-containing protein</fullName>
    </recommendedName>
</protein>
<proteinExistence type="predicted"/>
<dbReference type="AlphaFoldDB" id="W5IHD9"/>